<protein>
    <recommendedName>
        <fullName evidence="7">Manganese transport protein MntH</fullName>
    </recommendedName>
</protein>
<reference evidence="5 6" key="1">
    <citation type="submission" date="2010-04" db="EMBL/GenBank/DDBJ databases">
        <authorList>
            <person name="Muzny D."/>
            <person name="Qin X."/>
            <person name="Deng J."/>
            <person name="Jiang H."/>
            <person name="Liu Y."/>
            <person name="Qu J."/>
            <person name="Song X.-Z."/>
            <person name="Zhang L."/>
            <person name="Thornton R."/>
            <person name="Coyle M."/>
            <person name="Francisco L."/>
            <person name="Jackson L."/>
            <person name="Javaid M."/>
            <person name="Korchina V."/>
            <person name="Kovar C."/>
            <person name="Mata R."/>
            <person name="Mathew T."/>
            <person name="Ngo R."/>
            <person name="Nguyen L."/>
            <person name="Nguyen N."/>
            <person name="Okwuonu G."/>
            <person name="Ongeri F."/>
            <person name="Pham C."/>
            <person name="Simmons D."/>
            <person name="Wilczek-Boney K."/>
            <person name="Hale W."/>
            <person name="Jakkamsetti A."/>
            <person name="Pham P."/>
            <person name="Ruth R."/>
            <person name="San Lucas F."/>
            <person name="Warren J."/>
            <person name="Zhang J."/>
            <person name="Zhao Z."/>
            <person name="Zhou C."/>
            <person name="Zhu D."/>
            <person name="Lee S."/>
            <person name="Bess C."/>
            <person name="Blankenburg K."/>
            <person name="Forbes L."/>
            <person name="Fu Q."/>
            <person name="Gubbala S."/>
            <person name="Hirani K."/>
            <person name="Jayaseelan J.C."/>
            <person name="Lara F."/>
            <person name="Munidasa M."/>
            <person name="Palculict T."/>
            <person name="Patil S."/>
            <person name="Pu L.-L."/>
            <person name="Saada N."/>
            <person name="Tang L."/>
            <person name="Weissenberger G."/>
            <person name="Zhu Y."/>
            <person name="Hemphill L."/>
            <person name="Shang Y."/>
            <person name="Youmans B."/>
            <person name="Ayvaz T."/>
            <person name="Ross M."/>
            <person name="Santibanez J."/>
            <person name="Aqrawi P."/>
            <person name="Gross S."/>
            <person name="Joshi V."/>
            <person name="Fowler G."/>
            <person name="Nazareth L."/>
            <person name="Reid J."/>
            <person name="Worley K."/>
            <person name="Petrosino J."/>
            <person name="Highlander S."/>
            <person name="Gibbs R."/>
        </authorList>
    </citation>
    <scope>NUCLEOTIDE SEQUENCE [LARGE SCALE GENOMIC DNA]</scope>
    <source>
        <strain evidence="5 6">ATCC BAA-614</strain>
    </source>
</reference>
<dbReference type="Pfam" id="PF01566">
    <property type="entry name" value="Nramp"/>
    <property type="match status" value="1"/>
</dbReference>
<comment type="subcellular location">
    <subcellularLocation>
        <location evidence="1">Membrane</location>
        <topology evidence="1">Multi-pass membrane protein</topology>
    </subcellularLocation>
</comment>
<evidence type="ECO:0000256" key="4">
    <source>
        <dbReference type="ARBA" id="ARBA00023136"/>
    </source>
</evidence>
<evidence type="ECO:0000256" key="3">
    <source>
        <dbReference type="ARBA" id="ARBA00022989"/>
    </source>
</evidence>
<evidence type="ECO:0008006" key="7">
    <source>
        <dbReference type="Google" id="ProtNLM"/>
    </source>
</evidence>
<keyword evidence="4" id="KW-0472">Membrane</keyword>
<name>D5P6C7_9MYCO</name>
<dbReference type="EMBL" id="ADNV01000124">
    <property type="protein sequence ID" value="EFG78383.1"/>
    <property type="molecule type" value="Genomic_DNA"/>
</dbReference>
<dbReference type="GO" id="GO:0016020">
    <property type="term" value="C:membrane"/>
    <property type="evidence" value="ECO:0007669"/>
    <property type="project" value="UniProtKB-SubCell"/>
</dbReference>
<dbReference type="HOGENOM" id="CLU_2789492_0_0_11"/>
<evidence type="ECO:0000313" key="6">
    <source>
        <dbReference type="Proteomes" id="UP000003653"/>
    </source>
</evidence>
<evidence type="ECO:0000256" key="2">
    <source>
        <dbReference type="ARBA" id="ARBA00022692"/>
    </source>
</evidence>
<dbReference type="GO" id="GO:0046873">
    <property type="term" value="F:metal ion transmembrane transporter activity"/>
    <property type="evidence" value="ECO:0007669"/>
    <property type="project" value="InterPro"/>
</dbReference>
<keyword evidence="6" id="KW-1185">Reference proteome</keyword>
<gene>
    <name evidence="5" type="ORF">HMPREF0591_1721</name>
</gene>
<dbReference type="Proteomes" id="UP000003653">
    <property type="component" value="Unassembled WGS sequence"/>
</dbReference>
<accession>D5P6C7</accession>
<sequence length="68" mass="7066">MLAIIGPGLIVMVGDNDAGGVSTCVQAGQNYGYSLLWVQVLLLIPVLIVNQEMVVRLGVRSPGSDTPG</sequence>
<organism evidence="5 6">
    <name type="scientific">Mycobacterium parascrofulaceum ATCC BAA-614</name>
    <dbReference type="NCBI Taxonomy" id="525368"/>
    <lineage>
        <taxon>Bacteria</taxon>
        <taxon>Bacillati</taxon>
        <taxon>Actinomycetota</taxon>
        <taxon>Actinomycetes</taxon>
        <taxon>Mycobacteriales</taxon>
        <taxon>Mycobacteriaceae</taxon>
        <taxon>Mycobacterium</taxon>
        <taxon>Mycobacterium simiae complex</taxon>
    </lineage>
</organism>
<dbReference type="InterPro" id="IPR001046">
    <property type="entry name" value="NRAMP_fam"/>
</dbReference>
<evidence type="ECO:0000256" key="1">
    <source>
        <dbReference type="ARBA" id="ARBA00004141"/>
    </source>
</evidence>
<keyword evidence="3" id="KW-1133">Transmembrane helix</keyword>
<proteinExistence type="predicted"/>
<dbReference type="eggNOG" id="COG1914">
    <property type="taxonomic scope" value="Bacteria"/>
</dbReference>
<evidence type="ECO:0000313" key="5">
    <source>
        <dbReference type="EMBL" id="EFG78383.1"/>
    </source>
</evidence>
<keyword evidence="2" id="KW-0812">Transmembrane</keyword>
<dbReference type="AlphaFoldDB" id="D5P6C7"/>
<comment type="caution">
    <text evidence="5">The sequence shown here is derived from an EMBL/GenBank/DDBJ whole genome shotgun (WGS) entry which is preliminary data.</text>
</comment>